<dbReference type="AlphaFoldDB" id="A0A4V6DU38"/>
<dbReference type="EMBL" id="PTQR01000057">
    <property type="protein sequence ID" value="TKX23122.1"/>
    <property type="molecule type" value="Genomic_DNA"/>
</dbReference>
<name>A0A4V6DU38_9PEZI</name>
<accession>A0A4V6DU38</accession>
<reference evidence="2 3" key="1">
    <citation type="submission" date="2018-02" db="EMBL/GenBank/DDBJ databases">
        <title>Draft genome sequences of Elsinoe sp., causing black scab on jojoba.</title>
        <authorList>
            <person name="Stodart B."/>
            <person name="Jeffress S."/>
            <person name="Ash G."/>
            <person name="Arun Chinnappa K."/>
        </authorList>
    </citation>
    <scope>NUCLEOTIDE SEQUENCE [LARGE SCALE GENOMIC DNA]</scope>
    <source>
        <strain evidence="2 3">Hillstone_2</strain>
    </source>
</reference>
<protein>
    <submittedName>
        <fullName evidence="2">Uncharacterized protein</fullName>
    </submittedName>
</protein>
<organism evidence="2 3">
    <name type="scientific">Elsinoe australis</name>
    <dbReference type="NCBI Taxonomy" id="40998"/>
    <lineage>
        <taxon>Eukaryota</taxon>
        <taxon>Fungi</taxon>
        <taxon>Dikarya</taxon>
        <taxon>Ascomycota</taxon>
        <taxon>Pezizomycotina</taxon>
        <taxon>Dothideomycetes</taxon>
        <taxon>Dothideomycetidae</taxon>
        <taxon>Myriangiales</taxon>
        <taxon>Elsinoaceae</taxon>
        <taxon>Elsinoe</taxon>
    </lineage>
</organism>
<evidence type="ECO:0000313" key="2">
    <source>
        <dbReference type="EMBL" id="TKX23122.1"/>
    </source>
</evidence>
<feature type="region of interest" description="Disordered" evidence="1">
    <location>
        <begin position="1"/>
        <end position="42"/>
    </location>
</feature>
<sequence length="279" mass="31644">MSSPTFFTDDPASPLSDPASEADTDDLSSPAPSPISSGDGREFGRVLGFADLPPEVRHRIYKLTPHFKTQDGCKLTCYFEYVGKFGDTMIYKWSRSWPPGTKSALLNLAKTCRLIHDEALKYAYKDVNFVFEQDTLRIGSDVLRVMTFEFSKSLRTNLAESVVLDFQVSVRRTELRIVERLLEDLYWGEHIEKFAIRMMIGGFGTTDSRLEESFLDVLRSLRTPSKIEIKLFGSDRETKKDLKCIERKRLSIVTGEGMHDCSACARRDDGCGYCDLVKS</sequence>
<dbReference type="Proteomes" id="UP000308133">
    <property type="component" value="Unassembled WGS sequence"/>
</dbReference>
<evidence type="ECO:0000256" key="1">
    <source>
        <dbReference type="SAM" id="MobiDB-lite"/>
    </source>
</evidence>
<proteinExistence type="predicted"/>
<comment type="caution">
    <text evidence="2">The sequence shown here is derived from an EMBL/GenBank/DDBJ whole genome shotgun (WGS) entry which is preliminary data.</text>
</comment>
<evidence type="ECO:0000313" key="3">
    <source>
        <dbReference type="Proteomes" id="UP000308133"/>
    </source>
</evidence>
<gene>
    <name evidence="2" type="ORF">C1H76_4670</name>
</gene>